<evidence type="ECO:0000313" key="1">
    <source>
        <dbReference type="EMBL" id="MBF0857001.1"/>
    </source>
</evidence>
<dbReference type="EMBL" id="JABCQL010000022">
    <property type="protein sequence ID" value="MBF0857001.1"/>
    <property type="molecule type" value="Genomic_DNA"/>
</dbReference>
<dbReference type="GO" id="GO:0000271">
    <property type="term" value="P:polysaccharide biosynthetic process"/>
    <property type="evidence" value="ECO:0007669"/>
    <property type="project" value="InterPro"/>
</dbReference>
<comment type="caution">
    <text evidence="1">The sequence shown here is derived from an EMBL/GenBank/DDBJ whole genome shotgun (WGS) entry which is preliminary data.</text>
</comment>
<proteinExistence type="predicted"/>
<organism evidence="1 2">
    <name type="scientific">Gluconobacter oxydans</name>
    <name type="common">Gluconobacter suboxydans</name>
    <dbReference type="NCBI Taxonomy" id="442"/>
    <lineage>
        <taxon>Bacteria</taxon>
        <taxon>Pseudomonadati</taxon>
        <taxon>Pseudomonadota</taxon>
        <taxon>Alphaproteobacteria</taxon>
        <taxon>Acetobacterales</taxon>
        <taxon>Acetobacteraceae</taxon>
        <taxon>Gluconobacter</taxon>
    </lineage>
</organism>
<dbReference type="SUPFAM" id="SSF53474">
    <property type="entry name" value="alpha/beta-Hydrolases"/>
    <property type="match status" value="1"/>
</dbReference>
<name>A0AB35AQ01_GLUOY</name>
<dbReference type="InterPro" id="IPR007833">
    <property type="entry name" value="Capsule_polysaccharide_synth"/>
</dbReference>
<dbReference type="GO" id="GO:0015774">
    <property type="term" value="P:polysaccharide transport"/>
    <property type="evidence" value="ECO:0007669"/>
    <property type="project" value="InterPro"/>
</dbReference>
<protein>
    <submittedName>
        <fullName evidence="1">Capsular biosynthesis protein</fullName>
    </submittedName>
</protein>
<accession>A0AB35AQ01</accession>
<reference evidence="1" key="2">
    <citation type="submission" date="2023-10" db="EMBL/GenBank/DDBJ databases">
        <title>Description of novel Gluconobacter species.</title>
        <authorList>
            <person name="Cleenwerck I."/>
            <person name="Cnockaert M."/>
            <person name="Borremans W."/>
            <person name="Wieme A.D."/>
            <person name="De Vuyst L."/>
            <person name="Vandamme P."/>
        </authorList>
    </citation>
    <scope>NUCLEOTIDE SEQUENCE</scope>
    <source>
        <strain evidence="1">LMG1408</strain>
    </source>
</reference>
<reference evidence="1" key="1">
    <citation type="submission" date="2020-04" db="EMBL/GenBank/DDBJ databases">
        <authorList>
            <person name="Sombolestani A."/>
        </authorList>
    </citation>
    <scope>NUCLEOTIDE SEQUENCE</scope>
    <source>
        <strain evidence="1">LMG1408</strain>
    </source>
</reference>
<dbReference type="Proteomes" id="UP000603665">
    <property type="component" value="Unassembled WGS sequence"/>
</dbReference>
<dbReference type="Pfam" id="PF05159">
    <property type="entry name" value="Capsule_synth"/>
    <property type="match status" value="1"/>
</dbReference>
<dbReference type="CDD" id="cd16441">
    <property type="entry name" value="beta_Kdo_transferase_KpsS"/>
    <property type="match status" value="1"/>
</dbReference>
<dbReference type="InterPro" id="IPR029058">
    <property type="entry name" value="AB_hydrolase_fold"/>
</dbReference>
<gene>
    <name evidence="1" type="ORF">HKD20_10840</name>
</gene>
<dbReference type="AlphaFoldDB" id="A0AB35AQ01"/>
<evidence type="ECO:0000313" key="2">
    <source>
        <dbReference type="Proteomes" id="UP000603665"/>
    </source>
</evidence>
<sequence length="405" mass="46450">MGPFFERVGQDLADQGYAVFRINFNGGDRLFWKLPGATDYRGTFRDWPEFLRRYLKHNSITDILLFGDCRPMHKAALSVCRDEGVHIHVFEEGYIRPDWVTLEPDGVNGHSQLPKDPEYYRRVAAQLPPMPPHVTVPSSFKRRALEGAAYNTADILTRWYFWYWQDYRPWPPLVEGVSWLRRLAKRKKNVARSQEMLRRLKESGRPYVLFPLQLDADVQIRLHSDFRGIADAIELVVESFALNAPKNQLLVIKEHPLDNGLTDWRQVVGRCGKRHGVLERIAYVSYGEIEKLVREAQAVVTINSTTGTLALAENVPVFSLGQSIYNIPDITHQGDLAGFWQAPTPPDMETFNAFRRVLIEYCLVPGGFFSEEGLETLISGVRERLARRKEQQLPDVADILSEVRG</sequence>